<dbReference type="AlphaFoldDB" id="A0A1J4K935"/>
<feature type="compositionally biased region" description="Pro residues" evidence="1">
    <location>
        <begin position="147"/>
        <end position="162"/>
    </location>
</feature>
<dbReference type="RefSeq" id="XP_068359085.1">
    <property type="nucleotide sequence ID" value="XM_068504787.1"/>
</dbReference>
<organism evidence="2 3">
    <name type="scientific">Tritrichomonas foetus</name>
    <dbReference type="NCBI Taxonomy" id="1144522"/>
    <lineage>
        <taxon>Eukaryota</taxon>
        <taxon>Metamonada</taxon>
        <taxon>Parabasalia</taxon>
        <taxon>Tritrichomonadida</taxon>
        <taxon>Tritrichomonadidae</taxon>
        <taxon>Tritrichomonas</taxon>
    </lineage>
</organism>
<evidence type="ECO:0000313" key="3">
    <source>
        <dbReference type="Proteomes" id="UP000179807"/>
    </source>
</evidence>
<dbReference type="Pfam" id="PF04749">
    <property type="entry name" value="PLAC8"/>
    <property type="match status" value="1"/>
</dbReference>
<accession>A0A1J4K935</accession>
<dbReference type="EMBL" id="MLAK01000741">
    <property type="protein sequence ID" value="OHT05949.1"/>
    <property type="molecule type" value="Genomic_DNA"/>
</dbReference>
<feature type="region of interest" description="Disordered" evidence="1">
    <location>
        <begin position="135"/>
        <end position="162"/>
    </location>
</feature>
<dbReference type="OrthoDB" id="1045822at2759"/>
<gene>
    <name evidence="2" type="ORF">TRFO_26164</name>
</gene>
<dbReference type="PANTHER" id="PTHR15907">
    <property type="entry name" value="DUF614 FAMILY PROTEIN-RELATED"/>
    <property type="match status" value="1"/>
</dbReference>
<reference evidence="2" key="1">
    <citation type="submission" date="2016-10" db="EMBL/GenBank/DDBJ databases">
        <authorList>
            <person name="Benchimol M."/>
            <person name="Almeida L.G."/>
            <person name="Vasconcelos A.T."/>
            <person name="Perreira-Neves A."/>
            <person name="Rosa I.A."/>
            <person name="Tasca T."/>
            <person name="Bogo M.R."/>
            <person name="de Souza W."/>
        </authorList>
    </citation>
    <scope>NUCLEOTIDE SEQUENCE [LARGE SCALE GENOMIC DNA]</scope>
    <source>
        <strain evidence="2">K</strain>
    </source>
</reference>
<feature type="compositionally biased region" description="Low complexity" evidence="1">
    <location>
        <begin position="137"/>
        <end position="146"/>
    </location>
</feature>
<sequence length="162" mass="17291">MIDAPAAAHTGALENTLFGCFSDCGICIQACFCYECAKAKTWADVRGESCSCCHLYAEGFYIRANMKQLRGVSASLCADCCVYSFCPSCALAQDMRELKLIKELPKDAPAPTQNYDQAQAAAMAGVTQVQPPGGYVPPTQGYAPAGYAPPPPGYNPQYPPQQ</sequence>
<name>A0A1J4K935_9EUKA</name>
<comment type="caution">
    <text evidence="2">The sequence shown here is derived from an EMBL/GenBank/DDBJ whole genome shotgun (WGS) entry which is preliminary data.</text>
</comment>
<evidence type="ECO:0000256" key="1">
    <source>
        <dbReference type="SAM" id="MobiDB-lite"/>
    </source>
</evidence>
<dbReference type="Proteomes" id="UP000179807">
    <property type="component" value="Unassembled WGS sequence"/>
</dbReference>
<protein>
    <recommendedName>
        <fullName evidence="4">PLAC8 family protein</fullName>
    </recommendedName>
</protein>
<dbReference type="InterPro" id="IPR006461">
    <property type="entry name" value="PLAC_motif_containing"/>
</dbReference>
<evidence type="ECO:0000313" key="2">
    <source>
        <dbReference type="EMBL" id="OHT05949.1"/>
    </source>
</evidence>
<dbReference type="VEuPathDB" id="TrichDB:TRFO_26164"/>
<keyword evidence="3" id="KW-1185">Reference proteome</keyword>
<dbReference type="GeneID" id="94839491"/>
<proteinExistence type="predicted"/>
<evidence type="ECO:0008006" key="4">
    <source>
        <dbReference type="Google" id="ProtNLM"/>
    </source>
</evidence>